<name>A0AAF0TRM0_SOLVR</name>
<evidence type="ECO:0000313" key="1">
    <source>
        <dbReference type="EMBL" id="WMV30292.1"/>
    </source>
</evidence>
<dbReference type="Proteomes" id="UP001234989">
    <property type="component" value="Chromosome 5"/>
</dbReference>
<keyword evidence="2" id="KW-1185">Reference proteome</keyword>
<accession>A0AAF0TRM0</accession>
<dbReference type="AlphaFoldDB" id="A0AAF0TRM0"/>
<reference evidence="1" key="1">
    <citation type="submission" date="2023-08" db="EMBL/GenBank/DDBJ databases">
        <title>A de novo genome assembly of Solanum verrucosum Schlechtendal, a Mexican diploid species geographically isolated from the other diploid A-genome species in potato relatives.</title>
        <authorList>
            <person name="Hosaka K."/>
        </authorList>
    </citation>
    <scope>NUCLEOTIDE SEQUENCE</scope>
    <source>
        <tissue evidence="1">Young leaves</tissue>
    </source>
</reference>
<evidence type="ECO:0000313" key="2">
    <source>
        <dbReference type="Proteomes" id="UP001234989"/>
    </source>
</evidence>
<organism evidence="1 2">
    <name type="scientific">Solanum verrucosum</name>
    <dbReference type="NCBI Taxonomy" id="315347"/>
    <lineage>
        <taxon>Eukaryota</taxon>
        <taxon>Viridiplantae</taxon>
        <taxon>Streptophyta</taxon>
        <taxon>Embryophyta</taxon>
        <taxon>Tracheophyta</taxon>
        <taxon>Spermatophyta</taxon>
        <taxon>Magnoliopsida</taxon>
        <taxon>eudicotyledons</taxon>
        <taxon>Gunneridae</taxon>
        <taxon>Pentapetalae</taxon>
        <taxon>asterids</taxon>
        <taxon>lamiids</taxon>
        <taxon>Solanales</taxon>
        <taxon>Solanaceae</taxon>
        <taxon>Solanoideae</taxon>
        <taxon>Solaneae</taxon>
        <taxon>Solanum</taxon>
    </lineage>
</organism>
<proteinExistence type="predicted"/>
<gene>
    <name evidence="1" type="ORF">MTR67_023677</name>
</gene>
<protein>
    <submittedName>
        <fullName evidence="1">Uncharacterized protein</fullName>
    </submittedName>
</protein>
<sequence>MRLELVVGSSQRMPNLRNYTMRKSNIWETKWCVGTRTTEDKVETKVGTNNVMVVGMIGEMEIGEIGSMKRIGLFGELQLYSVICRTHSATLVVTTKCSCCVLQIMARTKSKQVVTLDNESDRDFPPPQQKKQNEIVCKIRLFDT</sequence>
<dbReference type="EMBL" id="CP133616">
    <property type="protein sequence ID" value="WMV30292.1"/>
    <property type="molecule type" value="Genomic_DNA"/>
</dbReference>